<dbReference type="Proteomes" id="UP001642487">
    <property type="component" value="Chromosome 7"/>
</dbReference>
<gene>
    <name evidence="2" type="ORF">CITCOLO1_LOCUS18407</name>
</gene>
<proteinExistence type="predicted"/>
<protein>
    <submittedName>
        <fullName evidence="2">Uncharacterized protein</fullName>
    </submittedName>
</protein>
<evidence type="ECO:0000313" key="2">
    <source>
        <dbReference type="EMBL" id="CAK9326077.1"/>
    </source>
</evidence>
<feature type="region of interest" description="Disordered" evidence="1">
    <location>
        <begin position="41"/>
        <end position="62"/>
    </location>
</feature>
<evidence type="ECO:0000256" key="1">
    <source>
        <dbReference type="SAM" id="MobiDB-lite"/>
    </source>
</evidence>
<dbReference type="EMBL" id="OZ021741">
    <property type="protein sequence ID" value="CAK9326077.1"/>
    <property type="molecule type" value="Genomic_DNA"/>
</dbReference>
<sequence>MEELSPGRGWLLDGARVIKAQNGKDFSLSRLNAILNIDSSLHMQDPAGGQPAANPAAEKPSQWTSGFWEKLTSCFVPQTQDGGDSISPTEPTIANWIEDVDLPRESPSETLPDLRKKCSILIESFSKTQSKDPLTWQDIA</sequence>
<organism evidence="2 3">
    <name type="scientific">Citrullus colocynthis</name>
    <name type="common">colocynth</name>
    <dbReference type="NCBI Taxonomy" id="252529"/>
    <lineage>
        <taxon>Eukaryota</taxon>
        <taxon>Viridiplantae</taxon>
        <taxon>Streptophyta</taxon>
        <taxon>Embryophyta</taxon>
        <taxon>Tracheophyta</taxon>
        <taxon>Spermatophyta</taxon>
        <taxon>Magnoliopsida</taxon>
        <taxon>eudicotyledons</taxon>
        <taxon>Gunneridae</taxon>
        <taxon>Pentapetalae</taxon>
        <taxon>rosids</taxon>
        <taxon>fabids</taxon>
        <taxon>Cucurbitales</taxon>
        <taxon>Cucurbitaceae</taxon>
        <taxon>Benincaseae</taxon>
        <taxon>Citrullus</taxon>
    </lineage>
</organism>
<reference evidence="2 3" key="1">
    <citation type="submission" date="2024-03" db="EMBL/GenBank/DDBJ databases">
        <authorList>
            <person name="Gkanogiannis A."/>
            <person name="Becerra Lopez-Lavalle L."/>
        </authorList>
    </citation>
    <scope>NUCLEOTIDE SEQUENCE [LARGE SCALE GENOMIC DNA]</scope>
</reference>
<accession>A0ABP0Z5Z8</accession>
<feature type="compositionally biased region" description="Low complexity" evidence="1">
    <location>
        <begin position="46"/>
        <end position="57"/>
    </location>
</feature>
<name>A0ABP0Z5Z8_9ROSI</name>
<keyword evidence="3" id="KW-1185">Reference proteome</keyword>
<evidence type="ECO:0000313" key="3">
    <source>
        <dbReference type="Proteomes" id="UP001642487"/>
    </source>
</evidence>